<evidence type="ECO:0000256" key="3">
    <source>
        <dbReference type="SAM" id="MobiDB-lite"/>
    </source>
</evidence>
<keyword evidence="6" id="KW-1185">Reference proteome</keyword>
<feature type="region of interest" description="Disordered" evidence="3">
    <location>
        <begin position="1"/>
        <end position="22"/>
    </location>
</feature>
<dbReference type="InterPro" id="IPR050109">
    <property type="entry name" value="HTH-type_TetR-like_transc_reg"/>
</dbReference>
<dbReference type="EMBL" id="CP017755">
    <property type="protein sequence ID" value="AOZ09300.1"/>
    <property type="molecule type" value="Genomic_DNA"/>
</dbReference>
<proteinExistence type="predicted"/>
<evidence type="ECO:0000256" key="1">
    <source>
        <dbReference type="ARBA" id="ARBA00023125"/>
    </source>
</evidence>
<dbReference type="SUPFAM" id="SSF46689">
    <property type="entry name" value="Homeodomain-like"/>
    <property type="match status" value="1"/>
</dbReference>
<keyword evidence="1 2" id="KW-0238">DNA-binding</keyword>
<dbReference type="SUPFAM" id="SSF48498">
    <property type="entry name" value="Tetracyclin repressor-like, C-terminal domain"/>
    <property type="match status" value="1"/>
</dbReference>
<organism evidence="5 6">
    <name type="scientific">Cupriavidus malaysiensis</name>
    <dbReference type="NCBI Taxonomy" id="367825"/>
    <lineage>
        <taxon>Bacteria</taxon>
        <taxon>Pseudomonadati</taxon>
        <taxon>Pseudomonadota</taxon>
        <taxon>Betaproteobacteria</taxon>
        <taxon>Burkholderiales</taxon>
        <taxon>Burkholderiaceae</taxon>
        <taxon>Cupriavidus</taxon>
    </lineage>
</organism>
<dbReference type="InterPro" id="IPR036271">
    <property type="entry name" value="Tet_transcr_reg_TetR-rel_C_sf"/>
</dbReference>
<dbReference type="Proteomes" id="UP000177515">
    <property type="component" value="Chromosome 2"/>
</dbReference>
<evidence type="ECO:0000313" key="5">
    <source>
        <dbReference type="EMBL" id="AOZ09300.1"/>
    </source>
</evidence>
<dbReference type="InterPro" id="IPR001647">
    <property type="entry name" value="HTH_TetR"/>
</dbReference>
<feature type="domain" description="HTH tetR-type" evidence="4">
    <location>
        <begin position="26"/>
        <end position="86"/>
    </location>
</feature>
<name>A0ABM6FCB7_9BURK</name>
<dbReference type="Gene3D" id="1.10.10.60">
    <property type="entry name" value="Homeodomain-like"/>
    <property type="match status" value="1"/>
</dbReference>
<sequence length="241" mass="25829">MDLAATADGRLPPSAAGAAGGGRIRQENEARILRAAEYVFARAGFAGATMADIAVRAGVPKSNLHYYFRTKQALYRAVLSHTLRLWLSETDIIDAATPPRRALEQYIRAKMRLSASYPDASRVFANELLHGAPEIADVLGGALRALVARKAEVIRQWVASGQMASVDPQHLFFTIWAATQTYADFETQVCAVLGVSRLGAREFERATDHLVGLLLRGCGLPGDEGGAAMAPAEGERGDHGA</sequence>
<accession>A0ABM6FCB7</accession>
<dbReference type="PROSITE" id="PS50977">
    <property type="entry name" value="HTH_TETR_2"/>
    <property type="match status" value="1"/>
</dbReference>
<dbReference type="RefSeq" id="WP_071039867.1">
    <property type="nucleotide sequence ID" value="NZ_CP017755.1"/>
</dbReference>
<dbReference type="PRINTS" id="PR00455">
    <property type="entry name" value="HTHTETR"/>
</dbReference>
<evidence type="ECO:0000259" key="4">
    <source>
        <dbReference type="PROSITE" id="PS50977"/>
    </source>
</evidence>
<dbReference type="InterPro" id="IPR013573">
    <property type="entry name" value="Tscrpt_reg_YcdC_C"/>
</dbReference>
<reference evidence="5 6" key="1">
    <citation type="submission" date="2016-10" db="EMBL/GenBank/DDBJ databases">
        <title>Complete genome sequences of three Cupriavidus strains isolated from various Malaysian environments.</title>
        <authorList>
            <person name="Abdullah A.A.-A."/>
            <person name="Shafie N.A.H."/>
            <person name="Lau N.S."/>
        </authorList>
    </citation>
    <scope>NUCLEOTIDE SEQUENCE [LARGE SCALE GENOMIC DNA]</scope>
    <source>
        <strain evidence="5 6">USMAA1020</strain>
    </source>
</reference>
<feature type="DNA-binding region" description="H-T-H motif" evidence="2">
    <location>
        <begin position="49"/>
        <end position="68"/>
    </location>
</feature>
<dbReference type="Gene3D" id="1.10.357.10">
    <property type="entry name" value="Tetracycline Repressor, domain 2"/>
    <property type="match status" value="1"/>
</dbReference>
<protein>
    <submittedName>
        <fullName evidence="5">TetR family transcriptional regulator</fullName>
    </submittedName>
</protein>
<gene>
    <name evidence="5" type="ORF">BKK80_26240</name>
</gene>
<dbReference type="Pfam" id="PF00440">
    <property type="entry name" value="TetR_N"/>
    <property type="match status" value="1"/>
</dbReference>
<dbReference type="Pfam" id="PF08362">
    <property type="entry name" value="TetR_C_3"/>
    <property type="match status" value="1"/>
</dbReference>
<dbReference type="PANTHER" id="PTHR30328">
    <property type="entry name" value="TRANSCRIPTIONAL REPRESSOR"/>
    <property type="match status" value="1"/>
</dbReference>
<evidence type="ECO:0000256" key="2">
    <source>
        <dbReference type="PROSITE-ProRule" id="PRU00335"/>
    </source>
</evidence>
<dbReference type="PANTHER" id="PTHR30328:SF54">
    <property type="entry name" value="HTH-TYPE TRANSCRIPTIONAL REPRESSOR SCO4008"/>
    <property type="match status" value="1"/>
</dbReference>
<dbReference type="InterPro" id="IPR009057">
    <property type="entry name" value="Homeodomain-like_sf"/>
</dbReference>
<evidence type="ECO:0000313" key="6">
    <source>
        <dbReference type="Proteomes" id="UP000177515"/>
    </source>
</evidence>